<keyword evidence="2" id="KW-0175">Coiled coil</keyword>
<evidence type="ECO:0000313" key="5">
    <source>
        <dbReference type="Proteomes" id="UP000315496"/>
    </source>
</evidence>
<dbReference type="SMART" id="SM00248">
    <property type="entry name" value="ANK"/>
    <property type="match status" value="6"/>
</dbReference>
<dbReference type="PANTHER" id="PTHR24184">
    <property type="entry name" value="SI:CH211-189E2.2"/>
    <property type="match status" value="1"/>
</dbReference>
<dbReference type="InterPro" id="IPR002110">
    <property type="entry name" value="Ankyrin_rpt"/>
</dbReference>
<dbReference type="EMBL" id="VDLU01000003">
    <property type="protein sequence ID" value="TNJ27620.1"/>
    <property type="molecule type" value="Genomic_DNA"/>
</dbReference>
<feature type="repeat" description="ANK" evidence="1">
    <location>
        <begin position="34"/>
        <end position="66"/>
    </location>
</feature>
<feature type="region of interest" description="Disordered" evidence="3">
    <location>
        <begin position="177"/>
        <end position="228"/>
    </location>
</feature>
<proteinExistence type="predicted"/>
<dbReference type="Pfam" id="PF12796">
    <property type="entry name" value="Ank_2"/>
    <property type="match status" value="2"/>
</dbReference>
<dbReference type="PROSITE" id="PS50088">
    <property type="entry name" value="ANK_REPEAT"/>
    <property type="match status" value="1"/>
</dbReference>
<evidence type="ECO:0000313" key="4">
    <source>
        <dbReference type="EMBL" id="TNJ27620.1"/>
    </source>
</evidence>
<dbReference type="PANTHER" id="PTHR24184:SF11">
    <property type="entry name" value="ANKYRIN REPEAT AND SOCS BOX CONTAINING 3"/>
    <property type="match status" value="1"/>
</dbReference>
<name>A0A4Z1SPN6_GIAMU</name>
<dbReference type="InterPro" id="IPR036770">
    <property type="entry name" value="Ankyrin_rpt-contain_sf"/>
</dbReference>
<accession>A0A4Z1SPN6</accession>
<dbReference type="SUPFAM" id="SSF48403">
    <property type="entry name" value="Ankyrin repeat"/>
    <property type="match status" value="2"/>
</dbReference>
<sequence length="1156" mass="127022">MDAQTGRWRKAIETGDLRTVKALLPECAGRVDDDGETGLHKAVRAKNLALARLLAKEEAGIVSEDGNSALLLAAQGNSPELCSLLLPAEAEILLPDSSTAHLVAAKAGSADALAVLNPHFSLLRDANDLTALDYAAANGHLWCVKSLVEFYKPQGNDVGHAAMLARENGHLEIADYLETGKLPPKEPRKPRMKPPRSKSEKTRGSMDSTRSLDRIPTPTLAPSSFATEPSRASIVSLQERSESVSVARLQDAPIPCEDDDAELIESTLLSSRPIPFQPLSPLTQTQPMDLHEASFGLLYAEFQRTQTEVEHLQVLLKEKDMTIRELQSHALGGDALGKAAKRGGLCGGRSKSQRLSQSELGFLPLLEQKDQEIGMLRTQLQSQTSQIEGYIAQYTTLSQGTSMGASQRNAVAYGDLLATKDAVIERLVTLCEETKRWAKDTVRSVPNSLTTPRPASFETGIQTESFAAPLALPPIPVAAPNIPTNIPIDDLQAVSAIDSAISKADLAGNDYEFLMLRKDFELERLRNLCTDVATQRFAALARLSLPQPSPPPQVVYVDNTTNAEDLQAALKDRMLRELGIVKSIQLVYKKTASLLDLVEEQRGTLQEVAATGNSPERRYGRDMCLDDLERSSFDEEQLIHNINENLDSIRMRLKGAFDFTRELAATVHRLNQGADALTQAIDVGEVPSQKIDYSSLLWQREKEIQRLQILAIREGIPARHSTSADAAAEAKDEIERLWRRIRQQESVINELRHHLENSLRPTGSATEDLMSTMGSNSLIQQLGDRNLTSEQLEAVERLKLEHSAMKLEIRTLREQLADSTRAISFFAERYTRNTRSDSSGGAKGSQRALELQIEALQTELMTLKQNLGQAKNELTEARRVAPDTREAFAATLEPPEADRDDPFARTFNLAGSGVMSPSGHKGSNTSMEIGNKQFLRSTLQPTERRYQSTLRPVPKRMRGEFTELMQAVVDRDVCGVGSHLDLMGATAQNGVTALMLAAAGGFRVAAEYLLEGEAGMADDAGRTALVYALERSQFTVAELLTPYEAPDVSNVDARDRRDRTTELMEAVQKDDLARAWVLLPLQHGLRDEAGRTALLHAIEKLNVPMIRMLLPLEHAIPGPSGRRVSVIAEEMRGSEAALRVREAVTLFYERALGGTC</sequence>
<gene>
    <name evidence="4" type="ORF">GMRT_11988</name>
</gene>
<protein>
    <submittedName>
        <fullName evidence="4">Ankyrin repeat protein 1</fullName>
    </submittedName>
</protein>
<keyword evidence="1" id="KW-0040">ANK repeat</keyword>
<dbReference type="Gene3D" id="1.25.40.20">
    <property type="entry name" value="Ankyrin repeat-containing domain"/>
    <property type="match status" value="3"/>
</dbReference>
<dbReference type="VEuPathDB" id="GiardiaDB:GMRT_11988"/>
<dbReference type="Proteomes" id="UP000315496">
    <property type="component" value="Chromosome 3"/>
</dbReference>
<dbReference type="AlphaFoldDB" id="A0A4Z1SPN6"/>
<evidence type="ECO:0000256" key="3">
    <source>
        <dbReference type="SAM" id="MobiDB-lite"/>
    </source>
</evidence>
<evidence type="ECO:0000256" key="1">
    <source>
        <dbReference type="PROSITE-ProRule" id="PRU00023"/>
    </source>
</evidence>
<feature type="coiled-coil region" evidence="2">
    <location>
        <begin position="846"/>
        <end position="880"/>
    </location>
</feature>
<comment type="caution">
    <text evidence="4">The sequence shown here is derived from an EMBL/GenBank/DDBJ whole genome shotgun (WGS) entry which is preliminary data.</text>
</comment>
<organism evidence="4 5">
    <name type="scientific">Giardia muris</name>
    <dbReference type="NCBI Taxonomy" id="5742"/>
    <lineage>
        <taxon>Eukaryota</taxon>
        <taxon>Metamonada</taxon>
        <taxon>Diplomonadida</taxon>
        <taxon>Hexamitidae</taxon>
        <taxon>Giardiinae</taxon>
        <taxon>Giardia</taxon>
    </lineage>
</organism>
<reference evidence="4 5" key="1">
    <citation type="submission" date="2019-05" db="EMBL/GenBank/DDBJ databases">
        <title>The compact genome of Giardia muris reveals important steps in the evolution of intestinal protozoan parasites.</title>
        <authorList>
            <person name="Xu F."/>
            <person name="Jimenez-Gonzalez A."/>
            <person name="Einarsson E."/>
            <person name="Astvaldsson A."/>
            <person name="Peirasmaki D."/>
            <person name="Eckmann L."/>
            <person name="Andersson J.O."/>
            <person name="Svard S.G."/>
            <person name="Jerlstrom-Hultqvist J."/>
        </authorList>
    </citation>
    <scope>NUCLEOTIDE SEQUENCE [LARGE SCALE GENOMIC DNA]</scope>
    <source>
        <strain evidence="4 5">Roberts-Thomson</strain>
    </source>
</reference>
<evidence type="ECO:0000256" key="2">
    <source>
        <dbReference type="SAM" id="Coils"/>
    </source>
</evidence>
<dbReference type="OrthoDB" id="194358at2759"/>
<keyword evidence="5" id="KW-1185">Reference proteome</keyword>